<dbReference type="SUPFAM" id="SSF53927">
    <property type="entry name" value="Cytidine deaminase-like"/>
    <property type="match status" value="1"/>
</dbReference>
<accession>A0A447KPX3</accession>
<keyword evidence="2 3" id="KW-0501">Molybdenum cofactor biosynthesis</keyword>
<dbReference type="Pfam" id="PF02634">
    <property type="entry name" value="FdhD-NarQ"/>
    <property type="match status" value="1"/>
</dbReference>
<feature type="active site" description="Cysteine persulfide intermediate" evidence="3">
    <location>
        <position position="121"/>
    </location>
</feature>
<sequence length="275" mass="29764">MNNIDPEQQTNAIALTGVSRTAVFQRGQLATAQQDWLAEEVPVALVYNGISHVVMMCSPKDLEAFALGFSLSEGIIASPRDIYSIEINQVCNGLEVDIALSSRRFAELKQRRRALAGRTGCGVCGIEQLADIYRPIPPLPFSQRFSLANLDRALAQLRQVQQVGQLTGCTHAASWITPQGEMLGGCEDIGRHVALDKLLGVRAGQGWQHGALLASSRASYEMVQKTAMCGVEILFVVSAATSLAVEIAERSNLTLVGFSRTGRATVFSHPQRIVD</sequence>
<dbReference type="GO" id="GO:0005737">
    <property type="term" value="C:cytoplasm"/>
    <property type="evidence" value="ECO:0007669"/>
    <property type="project" value="UniProtKB-SubCell"/>
</dbReference>
<keyword evidence="1 3" id="KW-0963">Cytoplasm</keyword>
<reference evidence="4 5" key="1">
    <citation type="submission" date="2018-12" db="EMBL/GenBank/DDBJ databases">
        <authorList>
            <consortium name="Pathogen Informatics"/>
        </authorList>
    </citation>
    <scope>NUCLEOTIDE SEQUENCE [LARGE SCALE GENOMIC DNA]</scope>
    <source>
        <strain evidence="4 5">NCTC11214</strain>
    </source>
</reference>
<dbReference type="GO" id="GO:0016783">
    <property type="term" value="F:sulfurtransferase activity"/>
    <property type="evidence" value="ECO:0007669"/>
    <property type="project" value="InterPro"/>
</dbReference>
<proteinExistence type="inferred from homology"/>
<dbReference type="GO" id="GO:0006777">
    <property type="term" value="P:Mo-molybdopterin cofactor biosynthetic process"/>
    <property type="evidence" value="ECO:0007669"/>
    <property type="project" value="UniProtKB-UniRule"/>
</dbReference>
<dbReference type="Gene3D" id="3.10.20.10">
    <property type="match status" value="1"/>
</dbReference>
<dbReference type="PANTHER" id="PTHR30592:SF1">
    <property type="entry name" value="SULFUR CARRIER PROTEIN FDHD"/>
    <property type="match status" value="1"/>
</dbReference>
<dbReference type="GO" id="GO:0097163">
    <property type="term" value="F:sulfur carrier activity"/>
    <property type="evidence" value="ECO:0007669"/>
    <property type="project" value="UniProtKB-UniRule"/>
</dbReference>
<evidence type="ECO:0000313" key="5">
    <source>
        <dbReference type="Proteomes" id="UP000281391"/>
    </source>
</evidence>
<evidence type="ECO:0000256" key="1">
    <source>
        <dbReference type="ARBA" id="ARBA00022490"/>
    </source>
</evidence>
<feature type="binding site" evidence="3">
    <location>
        <begin position="258"/>
        <end position="263"/>
    </location>
    <ligand>
        <name>Mo-bis(molybdopterin guanine dinucleotide)</name>
        <dbReference type="ChEBI" id="CHEBI:60539"/>
    </ligand>
</feature>
<dbReference type="HAMAP" id="MF_00187">
    <property type="entry name" value="FdhD"/>
    <property type="match status" value="1"/>
</dbReference>
<comment type="subcellular location">
    <subcellularLocation>
        <location evidence="3">Cytoplasm</location>
    </subcellularLocation>
</comment>
<organism evidence="4 5">
    <name type="scientific">Serratia odorifera</name>
    <dbReference type="NCBI Taxonomy" id="618"/>
    <lineage>
        <taxon>Bacteria</taxon>
        <taxon>Pseudomonadati</taxon>
        <taxon>Pseudomonadota</taxon>
        <taxon>Gammaproteobacteria</taxon>
        <taxon>Enterobacterales</taxon>
        <taxon>Yersiniaceae</taxon>
        <taxon>Serratia</taxon>
    </lineage>
</organism>
<dbReference type="AlphaFoldDB" id="A0A447KPX3"/>
<dbReference type="InterPro" id="IPR003786">
    <property type="entry name" value="FdhD"/>
</dbReference>
<comment type="similarity">
    <text evidence="3">Belongs to the FdhD family.</text>
</comment>
<dbReference type="PANTHER" id="PTHR30592">
    <property type="entry name" value="FORMATE DEHYDROGENASE"/>
    <property type="match status" value="1"/>
</dbReference>
<comment type="function">
    <text evidence="3">Required for formate dehydrogenase (FDH) activity. Acts as a sulfur carrier protein that transfers sulfur from IscS to the molybdenum cofactor prior to its insertion into FDH.</text>
</comment>
<gene>
    <name evidence="3" type="primary">fdhD</name>
    <name evidence="4" type="ORF">NCTC11214_01803</name>
</gene>
<name>A0A447KPX3_SEROD</name>
<evidence type="ECO:0000313" key="4">
    <source>
        <dbReference type="EMBL" id="VDZ55614.1"/>
    </source>
</evidence>
<evidence type="ECO:0000256" key="2">
    <source>
        <dbReference type="ARBA" id="ARBA00023150"/>
    </source>
</evidence>
<dbReference type="NCBIfam" id="TIGR00129">
    <property type="entry name" value="fdhD_narQ"/>
    <property type="match status" value="1"/>
</dbReference>
<dbReference type="PIRSF" id="PIRSF015626">
    <property type="entry name" value="FdhD"/>
    <property type="match status" value="1"/>
</dbReference>
<protein>
    <recommendedName>
        <fullName evidence="3">Sulfur carrier protein FdhD</fullName>
    </recommendedName>
</protein>
<dbReference type="Gene3D" id="3.40.140.10">
    <property type="entry name" value="Cytidine Deaminase, domain 2"/>
    <property type="match status" value="1"/>
</dbReference>
<evidence type="ECO:0000256" key="3">
    <source>
        <dbReference type="HAMAP-Rule" id="MF_00187"/>
    </source>
</evidence>
<dbReference type="Proteomes" id="UP000281391">
    <property type="component" value="Chromosome"/>
</dbReference>
<dbReference type="KEGG" id="sof:NCTC11214_01803"/>
<dbReference type="InterPro" id="IPR016193">
    <property type="entry name" value="Cytidine_deaminase-like"/>
</dbReference>
<dbReference type="EMBL" id="LR134117">
    <property type="protein sequence ID" value="VDZ55614.1"/>
    <property type="molecule type" value="Genomic_DNA"/>
</dbReference>